<reference evidence="1 2" key="1">
    <citation type="journal article" date="2021" name="Nat. Plants">
        <title>The Taxus genome provides insights into paclitaxel biosynthesis.</title>
        <authorList>
            <person name="Xiong X."/>
            <person name="Gou J."/>
            <person name="Liao Q."/>
            <person name="Li Y."/>
            <person name="Zhou Q."/>
            <person name="Bi G."/>
            <person name="Li C."/>
            <person name="Du R."/>
            <person name="Wang X."/>
            <person name="Sun T."/>
            <person name="Guo L."/>
            <person name="Liang H."/>
            <person name="Lu P."/>
            <person name="Wu Y."/>
            <person name="Zhang Z."/>
            <person name="Ro D.K."/>
            <person name="Shang Y."/>
            <person name="Huang S."/>
            <person name="Yan J."/>
        </authorList>
    </citation>
    <scope>NUCLEOTIDE SEQUENCE [LARGE SCALE GENOMIC DNA]</scope>
    <source>
        <strain evidence="1">Ta-2019</strain>
    </source>
</reference>
<proteinExistence type="predicted"/>
<dbReference type="Proteomes" id="UP000824469">
    <property type="component" value="Unassembled WGS sequence"/>
</dbReference>
<gene>
    <name evidence="1" type="ORF">KI387_037883</name>
</gene>
<protein>
    <submittedName>
        <fullName evidence="1">Uncharacterized protein</fullName>
    </submittedName>
</protein>
<organism evidence="1 2">
    <name type="scientific">Taxus chinensis</name>
    <name type="common">Chinese yew</name>
    <name type="synonym">Taxus wallichiana var. chinensis</name>
    <dbReference type="NCBI Taxonomy" id="29808"/>
    <lineage>
        <taxon>Eukaryota</taxon>
        <taxon>Viridiplantae</taxon>
        <taxon>Streptophyta</taxon>
        <taxon>Embryophyta</taxon>
        <taxon>Tracheophyta</taxon>
        <taxon>Spermatophyta</taxon>
        <taxon>Pinopsida</taxon>
        <taxon>Pinidae</taxon>
        <taxon>Conifers II</taxon>
        <taxon>Cupressales</taxon>
        <taxon>Taxaceae</taxon>
        <taxon>Taxus</taxon>
    </lineage>
</organism>
<accession>A0AA38FT14</accession>
<keyword evidence="2" id="KW-1185">Reference proteome</keyword>
<dbReference type="EMBL" id="JAHRHJ020000007">
    <property type="protein sequence ID" value="KAH9309972.1"/>
    <property type="molecule type" value="Genomic_DNA"/>
</dbReference>
<evidence type="ECO:0000313" key="1">
    <source>
        <dbReference type="EMBL" id="KAH9309972.1"/>
    </source>
</evidence>
<comment type="caution">
    <text evidence="1">The sequence shown here is derived from an EMBL/GenBank/DDBJ whole genome shotgun (WGS) entry which is preliminary data.</text>
</comment>
<sequence length="101" mass="10368">LACQNLPFVIGNKQLSFALTGGLGLGSSAGGKIASDKLGGGAAPSQAIDPKPVSFKDVANQSNPNLPNPHAYVVDLAEEASSLSFENPEIEAYLQSLSHFA</sequence>
<feature type="non-terminal residue" evidence="1">
    <location>
        <position position="101"/>
    </location>
</feature>
<name>A0AA38FT14_TAXCH</name>
<feature type="non-terminal residue" evidence="1">
    <location>
        <position position="1"/>
    </location>
</feature>
<dbReference type="AlphaFoldDB" id="A0AA38FT14"/>
<evidence type="ECO:0000313" key="2">
    <source>
        <dbReference type="Proteomes" id="UP000824469"/>
    </source>
</evidence>